<comment type="caution">
    <text evidence="8">The sequence shown here is derived from an EMBL/GenBank/DDBJ whole genome shotgun (WGS) entry which is preliminary data.</text>
</comment>
<evidence type="ECO:0000256" key="5">
    <source>
        <dbReference type="ARBA" id="ARBA00023014"/>
    </source>
</evidence>
<dbReference type="InterPro" id="IPR041921">
    <property type="entry name" value="NuoE_N"/>
</dbReference>
<keyword evidence="2" id="KW-0001">2Fe-2S</keyword>
<dbReference type="Proteomes" id="UP001500668">
    <property type="component" value="Unassembled WGS sequence"/>
</dbReference>
<dbReference type="InterPro" id="IPR042128">
    <property type="entry name" value="NuoE_dom"/>
</dbReference>
<dbReference type="InterPro" id="IPR002023">
    <property type="entry name" value="NuoE-like"/>
</dbReference>
<keyword evidence="3" id="KW-0479">Metal-binding</keyword>
<evidence type="ECO:0000256" key="6">
    <source>
        <dbReference type="ARBA" id="ARBA00034078"/>
    </source>
</evidence>
<dbReference type="CDD" id="cd03064">
    <property type="entry name" value="TRX_Fd_NuoE"/>
    <property type="match status" value="1"/>
</dbReference>
<dbReference type="Gene3D" id="3.40.30.10">
    <property type="entry name" value="Glutaredoxin"/>
    <property type="match status" value="1"/>
</dbReference>
<dbReference type="Pfam" id="PF01257">
    <property type="entry name" value="2Fe-2S_thioredx"/>
    <property type="match status" value="1"/>
</dbReference>
<evidence type="ECO:0000256" key="4">
    <source>
        <dbReference type="ARBA" id="ARBA00023004"/>
    </source>
</evidence>
<keyword evidence="9" id="KW-1185">Reference proteome</keyword>
<evidence type="ECO:0000256" key="1">
    <source>
        <dbReference type="ARBA" id="ARBA00010643"/>
    </source>
</evidence>
<evidence type="ECO:0000313" key="9">
    <source>
        <dbReference type="Proteomes" id="UP001500668"/>
    </source>
</evidence>
<dbReference type="SUPFAM" id="SSF52833">
    <property type="entry name" value="Thioredoxin-like"/>
    <property type="match status" value="1"/>
</dbReference>
<dbReference type="EMBL" id="BAAACA010000043">
    <property type="protein sequence ID" value="GAA0620966.1"/>
    <property type="molecule type" value="Genomic_DNA"/>
</dbReference>
<dbReference type="Gene3D" id="1.10.10.1590">
    <property type="entry name" value="NADH-quinone oxidoreductase subunit E"/>
    <property type="match status" value="1"/>
</dbReference>
<evidence type="ECO:0000256" key="7">
    <source>
        <dbReference type="SAM" id="MobiDB-lite"/>
    </source>
</evidence>
<keyword evidence="5" id="KW-0411">Iron-sulfur</keyword>
<dbReference type="PANTHER" id="PTHR10371:SF3">
    <property type="entry name" value="NADH DEHYDROGENASE [UBIQUINONE] FLAVOPROTEIN 2, MITOCHONDRIAL"/>
    <property type="match status" value="1"/>
</dbReference>
<proteinExistence type="inferred from homology"/>
<evidence type="ECO:0000313" key="8">
    <source>
        <dbReference type="EMBL" id="GAA0620966.1"/>
    </source>
</evidence>
<sequence>MTETTPTSLGMPQLPAPDYPADVRVRLEADAKEVIARYPGSRSALLPLLHLVQSEEGHVSRTGMRFCAEMLDLTTAEVTAVATFYTMYRRKPSGDYQVGVCTNTLCAVMGGDAIFDELKRHLGVGNDETTPDGKVTLEHIECNAACDFAPVVMVNWEFFDNQTPESAKRLVDDLREGRPVEPTRGAPLCTYKETARILAGFPDERPGAVAASGGAGPASLVGLRLARGETPQARVVHPRGEGPHAEGPHAEGPHAEGPRGEGPRDEPQPGSQHLSSHDAPQQTSASDPAHPAGPVDEEGE</sequence>
<dbReference type="NCBIfam" id="NF005721">
    <property type="entry name" value="PRK07539.1-1"/>
    <property type="match status" value="1"/>
</dbReference>
<protein>
    <submittedName>
        <fullName evidence="8">NADH-quinone oxidoreductase subunit NuoE</fullName>
    </submittedName>
</protein>
<keyword evidence="4" id="KW-0408">Iron</keyword>
<name>A0ABP3RYE6_9ACTN</name>
<organism evidence="8 9">
    <name type="scientific">Streptomyces crystallinus</name>
    <dbReference type="NCBI Taxonomy" id="68191"/>
    <lineage>
        <taxon>Bacteria</taxon>
        <taxon>Bacillati</taxon>
        <taxon>Actinomycetota</taxon>
        <taxon>Actinomycetes</taxon>
        <taxon>Kitasatosporales</taxon>
        <taxon>Streptomycetaceae</taxon>
        <taxon>Streptomyces</taxon>
    </lineage>
</organism>
<feature type="compositionally biased region" description="Basic and acidic residues" evidence="7">
    <location>
        <begin position="238"/>
        <end position="267"/>
    </location>
</feature>
<reference evidence="9" key="1">
    <citation type="journal article" date="2019" name="Int. J. Syst. Evol. Microbiol.">
        <title>The Global Catalogue of Microorganisms (GCM) 10K type strain sequencing project: providing services to taxonomists for standard genome sequencing and annotation.</title>
        <authorList>
            <consortium name="The Broad Institute Genomics Platform"/>
            <consortium name="The Broad Institute Genome Sequencing Center for Infectious Disease"/>
            <person name="Wu L."/>
            <person name="Ma J."/>
        </authorList>
    </citation>
    <scope>NUCLEOTIDE SEQUENCE [LARGE SCALE GENOMIC DNA]</scope>
    <source>
        <strain evidence="9">JCM 5067</strain>
    </source>
</reference>
<evidence type="ECO:0000256" key="3">
    <source>
        <dbReference type="ARBA" id="ARBA00022723"/>
    </source>
</evidence>
<dbReference type="PROSITE" id="PS01099">
    <property type="entry name" value="COMPLEX1_24K"/>
    <property type="match status" value="1"/>
</dbReference>
<dbReference type="InterPro" id="IPR036249">
    <property type="entry name" value="Thioredoxin-like_sf"/>
</dbReference>
<evidence type="ECO:0000256" key="2">
    <source>
        <dbReference type="ARBA" id="ARBA00022714"/>
    </source>
</evidence>
<accession>A0ABP3RYE6</accession>
<dbReference type="PANTHER" id="PTHR10371">
    <property type="entry name" value="NADH DEHYDROGENASE UBIQUINONE FLAVOPROTEIN 2, MITOCHONDRIAL"/>
    <property type="match status" value="1"/>
</dbReference>
<comment type="similarity">
    <text evidence="1">Belongs to the complex I 24 kDa subunit family.</text>
</comment>
<comment type="cofactor">
    <cofactor evidence="6">
        <name>[2Fe-2S] cluster</name>
        <dbReference type="ChEBI" id="CHEBI:190135"/>
    </cofactor>
</comment>
<feature type="compositionally biased region" description="Polar residues" evidence="7">
    <location>
        <begin position="269"/>
        <end position="286"/>
    </location>
</feature>
<gene>
    <name evidence="8" type="primary">nuoE</name>
    <name evidence="8" type="ORF">GCM10010394_59460</name>
</gene>
<dbReference type="NCBIfam" id="TIGR01958">
    <property type="entry name" value="nuoE_fam"/>
    <property type="match status" value="1"/>
</dbReference>
<feature type="region of interest" description="Disordered" evidence="7">
    <location>
        <begin position="235"/>
        <end position="300"/>
    </location>
</feature>